<evidence type="ECO:0000313" key="3">
    <source>
        <dbReference type="Proteomes" id="UP000188559"/>
    </source>
</evidence>
<dbReference type="OrthoDB" id="6692778at2"/>
<sequence length="200" mass="21979">MDVNSHELPACSVEGLQVVELGDRDEVELQRFFERAPDYFIAVNGEPATATEAHEELQGQLPAGWACSRMYWLGYRDLENQLVAVVNIAADLLAVGVWHIGLLLLDARLHGTGLAQRLHADHEAWAAGNGAQWLRLTVVIGNAKAERFWPKLGYVQVRTREGITMGRQVNSVSIQVKALTGGQVGDYLTLVPRDLVDAPS</sequence>
<organism evidence="2 3">
    <name type="scientific">Pseudomonas azotoformans</name>
    <dbReference type="NCBI Taxonomy" id="47878"/>
    <lineage>
        <taxon>Bacteria</taxon>
        <taxon>Pseudomonadati</taxon>
        <taxon>Pseudomonadota</taxon>
        <taxon>Gammaproteobacteria</taxon>
        <taxon>Pseudomonadales</taxon>
        <taxon>Pseudomonadaceae</taxon>
        <taxon>Pseudomonas</taxon>
    </lineage>
</organism>
<evidence type="ECO:0000259" key="1">
    <source>
        <dbReference type="PROSITE" id="PS51186"/>
    </source>
</evidence>
<dbReference type="InterPro" id="IPR000182">
    <property type="entry name" value="GNAT_dom"/>
</dbReference>
<dbReference type="SUPFAM" id="SSF55729">
    <property type="entry name" value="Acyl-CoA N-acyltransferases (Nat)"/>
    <property type="match status" value="1"/>
</dbReference>
<dbReference type="CDD" id="cd04301">
    <property type="entry name" value="NAT_SF"/>
    <property type="match status" value="1"/>
</dbReference>
<evidence type="ECO:0000313" key="2">
    <source>
        <dbReference type="EMBL" id="ONH47046.1"/>
    </source>
</evidence>
<dbReference type="Proteomes" id="UP000188559">
    <property type="component" value="Unassembled WGS sequence"/>
</dbReference>
<protein>
    <submittedName>
        <fullName evidence="2">GNAT family N-acetyltransferase</fullName>
    </submittedName>
</protein>
<dbReference type="GO" id="GO:0016747">
    <property type="term" value="F:acyltransferase activity, transferring groups other than amino-acyl groups"/>
    <property type="evidence" value="ECO:0007669"/>
    <property type="project" value="InterPro"/>
</dbReference>
<gene>
    <name evidence="2" type="ORF">BLL37_09295</name>
</gene>
<dbReference type="AlphaFoldDB" id="A0A1V2JQE6"/>
<dbReference type="RefSeq" id="WP_071495076.1">
    <property type="nucleotide sequence ID" value="NZ_LT629702.1"/>
</dbReference>
<dbReference type="InterPro" id="IPR016181">
    <property type="entry name" value="Acyl_CoA_acyltransferase"/>
</dbReference>
<dbReference type="EMBL" id="MNPV01000002">
    <property type="protein sequence ID" value="ONH47046.1"/>
    <property type="molecule type" value="Genomic_DNA"/>
</dbReference>
<name>A0A1V2JQE6_PSEAZ</name>
<feature type="domain" description="N-acetyltransferase" evidence="1">
    <location>
        <begin position="19"/>
        <end position="170"/>
    </location>
</feature>
<dbReference type="PROSITE" id="PS51186">
    <property type="entry name" value="GNAT"/>
    <property type="match status" value="1"/>
</dbReference>
<keyword evidence="2" id="KW-0808">Transferase</keyword>
<dbReference type="Pfam" id="PF00583">
    <property type="entry name" value="Acetyltransf_1"/>
    <property type="match status" value="1"/>
</dbReference>
<dbReference type="GeneID" id="57372877"/>
<proteinExistence type="predicted"/>
<comment type="caution">
    <text evidence="2">The sequence shown here is derived from an EMBL/GenBank/DDBJ whole genome shotgun (WGS) entry which is preliminary data.</text>
</comment>
<keyword evidence="3" id="KW-1185">Reference proteome</keyword>
<dbReference type="Gene3D" id="3.40.630.30">
    <property type="match status" value="1"/>
</dbReference>
<accession>A0A1V2JQE6</accession>
<reference evidence="2 3" key="1">
    <citation type="submission" date="2016-10" db="EMBL/GenBank/DDBJ databases">
        <title>Pseudomonas lactis sp. nov. and Pseudomonas paralactis sp. nov., isolated from bovine raw milk.</title>
        <authorList>
            <person name="Von Neubeck M."/>
            <person name="Huptas C."/>
            <person name="Glueck C."/>
            <person name="Krewinkel M."/>
            <person name="Stoeckel M."/>
            <person name="Stressler T."/>
            <person name="Fischer L."/>
            <person name="Hinrichs J."/>
            <person name="Scherer S."/>
            <person name="Wenning M."/>
        </authorList>
    </citation>
    <scope>NUCLEOTIDE SEQUENCE [LARGE SCALE GENOMIC DNA]</scope>
    <source>
        <strain evidence="2 3">DSM 18862</strain>
    </source>
</reference>